<reference evidence="1" key="1">
    <citation type="submission" date="2018-02" db="EMBL/GenBank/DDBJ databases">
        <authorList>
            <person name="Kim S.-K."/>
            <person name="Jung H.-I."/>
            <person name="Lee S.-W."/>
        </authorList>
    </citation>
    <scope>NUCLEOTIDE SEQUENCE</scope>
    <source>
        <strain evidence="1">SK3146</strain>
    </source>
</reference>
<organism evidence="1 2">
    <name type="scientific">Paenibacillus konkukensis</name>
    <dbReference type="NCBI Taxonomy" id="2020716"/>
    <lineage>
        <taxon>Bacteria</taxon>
        <taxon>Bacillati</taxon>
        <taxon>Bacillota</taxon>
        <taxon>Bacilli</taxon>
        <taxon>Bacillales</taxon>
        <taxon>Paenibacillaceae</taxon>
        <taxon>Paenibacillus</taxon>
    </lineage>
</organism>
<dbReference type="EMBL" id="CP027059">
    <property type="protein sequence ID" value="UQZ84666.1"/>
    <property type="molecule type" value="Genomic_DNA"/>
</dbReference>
<evidence type="ECO:0000313" key="2">
    <source>
        <dbReference type="Proteomes" id="UP001057134"/>
    </source>
</evidence>
<dbReference type="Proteomes" id="UP001057134">
    <property type="component" value="Chromosome"/>
</dbReference>
<evidence type="ECO:0000313" key="1">
    <source>
        <dbReference type="EMBL" id="UQZ84666.1"/>
    </source>
</evidence>
<protein>
    <submittedName>
        <fullName evidence="1">Uncharacterized protein</fullName>
    </submittedName>
</protein>
<gene>
    <name evidence="1" type="ORF">SK3146_03921</name>
</gene>
<dbReference type="RefSeq" id="WP_249860412.1">
    <property type="nucleotide sequence ID" value="NZ_CP027059.1"/>
</dbReference>
<name>A0ABY4RQ73_9BACL</name>
<reference evidence="1" key="2">
    <citation type="journal article" date="2021" name="J Anim Sci Technol">
        <title>Complete genome sequence of Paenibacillus konkukensis sp. nov. SK3146 as a potential probiotic strain.</title>
        <authorList>
            <person name="Jung H.I."/>
            <person name="Park S."/>
            <person name="Niu K.M."/>
            <person name="Lee S.W."/>
            <person name="Kothari D."/>
            <person name="Yi K.J."/>
            <person name="Kim S.K."/>
        </authorList>
    </citation>
    <scope>NUCLEOTIDE SEQUENCE</scope>
    <source>
        <strain evidence="1">SK3146</strain>
    </source>
</reference>
<sequence>MSETFNEQELLQFLAQKTKVDVKAIKLVLKHEQAFIDKAKANARGEVDIDSDDIVDYVMSRPDVKLDELTVDTILNLEMDYLMEHGIVTDAD</sequence>
<accession>A0ABY4RQ73</accession>
<keyword evidence="2" id="KW-1185">Reference proteome</keyword>
<proteinExistence type="predicted"/>